<name>A0AA35LKL8_9SAUR</name>
<dbReference type="AlphaFoldDB" id="A0AA35LKL8"/>
<evidence type="ECO:0000313" key="1">
    <source>
        <dbReference type="EMBL" id="CAI5797563.1"/>
    </source>
</evidence>
<keyword evidence="2" id="KW-1185">Reference proteome</keyword>
<dbReference type="Proteomes" id="UP001178461">
    <property type="component" value="Chromosome 16"/>
</dbReference>
<sequence length="88" mass="9213">QVVAVATAAACGLAGNSVFFSTVPLRKQQQQVVVGKSSSDAPVPLPPFMAPPPGLLLLSSPANATSYPAMAPGWLKKPNCVYWDDSWD</sequence>
<organism evidence="1 2">
    <name type="scientific">Podarcis lilfordi</name>
    <name type="common">Lilford's wall lizard</name>
    <dbReference type="NCBI Taxonomy" id="74358"/>
    <lineage>
        <taxon>Eukaryota</taxon>
        <taxon>Metazoa</taxon>
        <taxon>Chordata</taxon>
        <taxon>Craniata</taxon>
        <taxon>Vertebrata</taxon>
        <taxon>Euteleostomi</taxon>
        <taxon>Lepidosauria</taxon>
        <taxon>Squamata</taxon>
        <taxon>Bifurcata</taxon>
        <taxon>Unidentata</taxon>
        <taxon>Episquamata</taxon>
        <taxon>Laterata</taxon>
        <taxon>Lacertibaenia</taxon>
        <taxon>Lacertidae</taxon>
        <taxon>Podarcis</taxon>
    </lineage>
</organism>
<gene>
    <name evidence="1" type="ORF">PODLI_1B009627</name>
</gene>
<dbReference type="EMBL" id="OX395143">
    <property type="protein sequence ID" value="CAI5797563.1"/>
    <property type="molecule type" value="Genomic_DNA"/>
</dbReference>
<evidence type="ECO:0000313" key="2">
    <source>
        <dbReference type="Proteomes" id="UP001178461"/>
    </source>
</evidence>
<accession>A0AA35LKL8</accession>
<feature type="non-terminal residue" evidence="1">
    <location>
        <position position="88"/>
    </location>
</feature>
<reference evidence="1" key="1">
    <citation type="submission" date="2022-12" db="EMBL/GenBank/DDBJ databases">
        <authorList>
            <person name="Alioto T."/>
            <person name="Alioto T."/>
            <person name="Gomez Garrido J."/>
        </authorList>
    </citation>
    <scope>NUCLEOTIDE SEQUENCE</scope>
</reference>
<feature type="non-terminal residue" evidence="1">
    <location>
        <position position="1"/>
    </location>
</feature>
<protein>
    <submittedName>
        <fullName evidence="1">Uncharacterized protein</fullName>
    </submittedName>
</protein>
<proteinExistence type="predicted"/>